<evidence type="ECO:0000313" key="3">
    <source>
        <dbReference type="EMBL" id="RWR22540.1"/>
    </source>
</evidence>
<dbReference type="InterPro" id="IPR029032">
    <property type="entry name" value="AhpD-like"/>
</dbReference>
<evidence type="ECO:0000256" key="1">
    <source>
        <dbReference type="SAM" id="MobiDB-lite"/>
    </source>
</evidence>
<name>A0A443JPU2_9RHOB</name>
<dbReference type="Proteomes" id="UP000284476">
    <property type="component" value="Unassembled WGS sequence"/>
</dbReference>
<dbReference type="SUPFAM" id="SSF69118">
    <property type="entry name" value="AhpD-like"/>
    <property type="match status" value="1"/>
</dbReference>
<dbReference type="EMBL" id="SAUZ01000005">
    <property type="protein sequence ID" value="RWR22540.1"/>
    <property type="molecule type" value="Genomic_DNA"/>
</dbReference>
<dbReference type="InterPro" id="IPR003779">
    <property type="entry name" value="CMD-like"/>
</dbReference>
<reference evidence="3 4" key="1">
    <citation type="submission" date="2019-01" db="EMBL/GenBank/DDBJ databases">
        <title>Sinorhodobacter populi sp. nov. isolated from the symptomatic bark tissue of Populus euramericana canker.</title>
        <authorList>
            <person name="Xu G."/>
        </authorList>
    </citation>
    <scope>NUCLEOTIDE SEQUENCE [LARGE SCALE GENOMIC DNA]</scope>
    <source>
        <strain evidence="3 4">SK2B-1</strain>
    </source>
</reference>
<feature type="region of interest" description="Disordered" evidence="1">
    <location>
        <begin position="1"/>
        <end position="25"/>
    </location>
</feature>
<feature type="domain" description="Carboxymuconolactone decarboxylase-like" evidence="2">
    <location>
        <begin position="57"/>
        <end position="118"/>
    </location>
</feature>
<dbReference type="GO" id="GO:0051920">
    <property type="term" value="F:peroxiredoxin activity"/>
    <property type="evidence" value="ECO:0007669"/>
    <property type="project" value="InterPro"/>
</dbReference>
<dbReference type="AlphaFoldDB" id="A0A443JPU2"/>
<dbReference type="Pfam" id="PF02627">
    <property type="entry name" value="CMD"/>
    <property type="match status" value="1"/>
</dbReference>
<reference evidence="3 4" key="2">
    <citation type="submission" date="2019-01" db="EMBL/GenBank/DDBJ databases">
        <authorList>
            <person name="Li Y."/>
        </authorList>
    </citation>
    <scope>NUCLEOTIDE SEQUENCE [LARGE SCALE GENOMIC DNA]</scope>
    <source>
        <strain evidence="3 4">SK2B-1</strain>
    </source>
</reference>
<organism evidence="3 4">
    <name type="scientific">Paenirhodobacter populi</name>
    <dbReference type="NCBI Taxonomy" id="2306993"/>
    <lineage>
        <taxon>Bacteria</taxon>
        <taxon>Pseudomonadati</taxon>
        <taxon>Pseudomonadota</taxon>
        <taxon>Alphaproteobacteria</taxon>
        <taxon>Rhodobacterales</taxon>
        <taxon>Rhodobacter group</taxon>
        <taxon>Paenirhodobacter</taxon>
    </lineage>
</organism>
<evidence type="ECO:0000313" key="4">
    <source>
        <dbReference type="Proteomes" id="UP000284476"/>
    </source>
</evidence>
<proteinExistence type="predicted"/>
<dbReference type="Gene3D" id="1.20.1290.10">
    <property type="entry name" value="AhpD-like"/>
    <property type="match status" value="1"/>
</dbReference>
<comment type="caution">
    <text evidence="3">The sequence shown here is derived from an EMBL/GenBank/DDBJ whole genome shotgun (WGS) entry which is preliminary data.</text>
</comment>
<accession>A0A443JPU2</accession>
<evidence type="ECO:0000259" key="2">
    <source>
        <dbReference type="Pfam" id="PF02627"/>
    </source>
</evidence>
<protein>
    <recommendedName>
        <fullName evidence="2">Carboxymuconolactone decarboxylase-like domain-containing protein</fullName>
    </recommendedName>
</protein>
<gene>
    <name evidence="3" type="ORF">D2T30_06240</name>
</gene>
<sequence>MTAAATKGSSMSEHTPDTIDRLTGGKGADLKAARGTVWAGLEASHQALFGPDAIADITPAERALVALAVSVWHADEPAASFYATAALDAGATDTDLAAARAAARAGQGGAERLAALLAHAHLLTFAPAEASPAALQSLRDAGISEDGIISASQLIAYVAHQLRAAHVLRLIGA</sequence>